<dbReference type="InterPro" id="IPR036910">
    <property type="entry name" value="HMG_box_dom_sf"/>
</dbReference>
<dbReference type="Proteomes" id="UP000054047">
    <property type="component" value="Unassembled WGS sequence"/>
</dbReference>
<dbReference type="GO" id="GO:0000981">
    <property type="term" value="F:DNA-binding transcription factor activity, RNA polymerase II-specific"/>
    <property type="evidence" value="ECO:0007669"/>
    <property type="project" value="TreeGrafter"/>
</dbReference>
<organism evidence="10 11">
    <name type="scientific">Ancylostoma duodenale</name>
    <dbReference type="NCBI Taxonomy" id="51022"/>
    <lineage>
        <taxon>Eukaryota</taxon>
        <taxon>Metazoa</taxon>
        <taxon>Ecdysozoa</taxon>
        <taxon>Nematoda</taxon>
        <taxon>Chromadorea</taxon>
        <taxon>Rhabditida</taxon>
        <taxon>Rhabditina</taxon>
        <taxon>Rhabditomorpha</taxon>
        <taxon>Strongyloidea</taxon>
        <taxon>Ancylostomatidae</taxon>
        <taxon>Ancylostomatinae</taxon>
        <taxon>Ancylostoma</taxon>
    </lineage>
</organism>
<dbReference type="InterPro" id="IPR052412">
    <property type="entry name" value="CC-Dev_Transcription_Reg"/>
</dbReference>
<dbReference type="PROSITE" id="PS50118">
    <property type="entry name" value="HMG_BOX_2"/>
    <property type="match status" value="1"/>
</dbReference>
<feature type="region of interest" description="Disordered" evidence="7">
    <location>
        <begin position="81"/>
        <end position="116"/>
    </location>
</feature>
<keyword evidence="2" id="KW-0805">Transcription regulation</keyword>
<evidence type="ECO:0000256" key="8">
    <source>
        <dbReference type="SAM" id="SignalP"/>
    </source>
</evidence>
<dbReference type="SUPFAM" id="SSF47095">
    <property type="entry name" value="HMG-box"/>
    <property type="match status" value="1"/>
</dbReference>
<dbReference type="Gene3D" id="1.10.30.10">
    <property type="entry name" value="High mobility group box domain"/>
    <property type="match status" value="1"/>
</dbReference>
<keyword evidence="11" id="KW-1185">Reference proteome</keyword>
<feature type="compositionally biased region" description="Basic residues" evidence="7">
    <location>
        <begin position="105"/>
        <end position="116"/>
    </location>
</feature>
<sequence>MSFLKHVFLLLLAFPLVDGIATGLSRSAGTPKHFYQARSLIVCQAKCEDKCNSTDSIWLRFGCNKCMQECIRKENMVFEDGPQEVEDPSEEHNEQPPSIDCVKEKNHKKAKSERSREHIRRPMNAFMIFSKRHRPMVHSKYPNRDNRTVSKILGEWWYALGADEKQQYHKLATQVKEAHFKAHPDWKWCAKDKKARSDAAHMETPRSERSFDFDFKASDEMAAACIDGNDSDVFSPTTPTLPRPTPLRGDNIDMGLESPLMSPTVAGLPAFVPPSISIPSSPLVSSAFDLTILQKAVSAQVTDALILLSLAEED</sequence>
<dbReference type="FunFam" id="1.10.30.10:FF:000075">
    <property type="entry name" value="Capicua transcriptional repressor a"/>
    <property type="match status" value="1"/>
</dbReference>
<keyword evidence="5 6" id="KW-0539">Nucleus</keyword>
<gene>
    <name evidence="10" type="ORF">ANCDUO_05529</name>
</gene>
<dbReference type="CDD" id="cd21990">
    <property type="entry name" value="HMG-box_CIC-like"/>
    <property type="match status" value="1"/>
</dbReference>
<evidence type="ECO:0000256" key="3">
    <source>
        <dbReference type="ARBA" id="ARBA00023125"/>
    </source>
</evidence>
<feature type="chain" id="PRO_5002149524" evidence="8">
    <location>
        <begin position="20"/>
        <end position="314"/>
    </location>
</feature>
<name>A0A0C2GS70_9BILA</name>
<dbReference type="InterPro" id="IPR009071">
    <property type="entry name" value="HMG_box_dom"/>
</dbReference>
<evidence type="ECO:0000313" key="11">
    <source>
        <dbReference type="Proteomes" id="UP000054047"/>
    </source>
</evidence>
<dbReference type="SMART" id="SM00398">
    <property type="entry name" value="HMG"/>
    <property type="match status" value="1"/>
</dbReference>
<dbReference type="AlphaFoldDB" id="A0A0C2GS70"/>
<feature type="signal peptide" evidence="8">
    <location>
        <begin position="1"/>
        <end position="19"/>
    </location>
</feature>
<dbReference type="Pfam" id="PF00505">
    <property type="entry name" value="HMG_box"/>
    <property type="match status" value="1"/>
</dbReference>
<reference evidence="10 11" key="1">
    <citation type="submission" date="2013-12" db="EMBL/GenBank/DDBJ databases">
        <title>Draft genome of the parsitic nematode Ancylostoma duodenale.</title>
        <authorList>
            <person name="Mitreva M."/>
        </authorList>
    </citation>
    <scope>NUCLEOTIDE SEQUENCE [LARGE SCALE GENOMIC DNA]</scope>
    <source>
        <strain evidence="10 11">Zhejiang</strain>
    </source>
</reference>
<dbReference type="EMBL" id="KN728205">
    <property type="protein sequence ID" value="KIH64165.1"/>
    <property type="molecule type" value="Genomic_DNA"/>
</dbReference>
<dbReference type="GO" id="GO:0000977">
    <property type="term" value="F:RNA polymerase II transcription regulatory region sequence-specific DNA binding"/>
    <property type="evidence" value="ECO:0007669"/>
    <property type="project" value="TreeGrafter"/>
</dbReference>
<evidence type="ECO:0000259" key="9">
    <source>
        <dbReference type="PROSITE" id="PS50118"/>
    </source>
</evidence>
<feature type="domain" description="HMG box" evidence="9">
    <location>
        <begin position="119"/>
        <end position="187"/>
    </location>
</feature>
<evidence type="ECO:0000256" key="1">
    <source>
        <dbReference type="ARBA" id="ARBA00022553"/>
    </source>
</evidence>
<proteinExistence type="predicted"/>
<evidence type="ECO:0000313" key="10">
    <source>
        <dbReference type="EMBL" id="KIH64165.1"/>
    </source>
</evidence>
<dbReference type="InterPro" id="IPR058607">
    <property type="entry name" value="HMG-box_Cic-like"/>
</dbReference>
<dbReference type="PANTHER" id="PTHR13059:SF13">
    <property type="entry name" value="PROTEIN CAPICUA HOMOLOG"/>
    <property type="match status" value="1"/>
</dbReference>
<dbReference type="GO" id="GO:0005634">
    <property type="term" value="C:nucleus"/>
    <property type="evidence" value="ECO:0007669"/>
    <property type="project" value="UniProtKB-UniRule"/>
</dbReference>
<protein>
    <submittedName>
        <fullName evidence="10">HMG box</fullName>
    </submittedName>
</protein>
<keyword evidence="1" id="KW-0597">Phosphoprotein</keyword>
<dbReference type="OrthoDB" id="2377365at2759"/>
<evidence type="ECO:0000256" key="6">
    <source>
        <dbReference type="PROSITE-ProRule" id="PRU00267"/>
    </source>
</evidence>
<evidence type="ECO:0000256" key="4">
    <source>
        <dbReference type="ARBA" id="ARBA00023163"/>
    </source>
</evidence>
<evidence type="ECO:0000256" key="5">
    <source>
        <dbReference type="ARBA" id="ARBA00023242"/>
    </source>
</evidence>
<dbReference type="PANTHER" id="PTHR13059">
    <property type="entry name" value="HMG-BOX TRANSCRIPTION FACTOR BBX"/>
    <property type="match status" value="1"/>
</dbReference>
<keyword evidence="8" id="KW-0732">Signal</keyword>
<feature type="DNA-binding region" description="HMG box" evidence="6">
    <location>
        <begin position="119"/>
        <end position="187"/>
    </location>
</feature>
<evidence type="ECO:0000256" key="2">
    <source>
        <dbReference type="ARBA" id="ARBA00023015"/>
    </source>
</evidence>
<accession>A0A0C2GS70</accession>
<evidence type="ECO:0000256" key="7">
    <source>
        <dbReference type="SAM" id="MobiDB-lite"/>
    </source>
</evidence>
<keyword evidence="3 6" id="KW-0238">DNA-binding</keyword>
<keyword evidence="4" id="KW-0804">Transcription</keyword>